<dbReference type="GO" id="GO:0003968">
    <property type="term" value="F:RNA-directed RNA polymerase activity"/>
    <property type="evidence" value="ECO:0007669"/>
    <property type="project" value="UniProtKB-KW"/>
</dbReference>
<name>A0A0K1LWW1_9NIDO</name>
<feature type="transmembrane region" description="Helical" evidence="1">
    <location>
        <begin position="84"/>
        <end position="107"/>
    </location>
</feature>
<reference evidence="2" key="1">
    <citation type="journal article" date="2015" name="J. Mol. Evol.">
        <title>Coronaviruses Detected in Brazilian Wild Birds Reveal Close Evolutionary Relationships with Beta- and Deltacoronaviruses Isolated From Mammals.</title>
        <authorList>
            <person name="Duraes-Carvalho R."/>
            <person name="Caserta L.C."/>
            <person name="Santos M.B."/>
            <person name="Arns C.W."/>
        </authorList>
    </citation>
    <scope>NUCLEOTIDE SEQUENCE</scope>
    <source>
        <strain evidence="2">B07</strain>
    </source>
</reference>
<keyword evidence="2" id="KW-0808">Transferase</keyword>
<sequence>RAPILVCAHPELVLDTGIYGLGKCAQVLGEIVCGGCYYEPGGTSGDATTGFASVFICQAVSANVCSLMACNGHKLGLYTRATKAPILCVPCGPCPPICVLILAFYYVT</sequence>
<keyword evidence="1" id="KW-0812">Transmembrane</keyword>
<keyword evidence="2" id="KW-0696">RNA-directed RNA polymerase</keyword>
<organism evidence="2">
    <name type="scientific">Deltacoronavirus B07</name>
    <dbReference type="NCBI Taxonomy" id="1697925"/>
    <lineage>
        <taxon>Viruses</taxon>
        <taxon>Riboviria</taxon>
        <taxon>Orthornavirae</taxon>
        <taxon>Pisuviricota</taxon>
        <taxon>Pisoniviricetes</taxon>
        <taxon>Nidovirales</taxon>
        <taxon>Cornidovirineae</taxon>
        <taxon>Coronaviridae</taxon>
        <taxon>Orthocoronavirinae</taxon>
        <taxon>Deltacoronavirus</taxon>
    </lineage>
</organism>
<keyword evidence="1" id="KW-0472">Membrane</keyword>
<dbReference type="EMBL" id="KP965432">
    <property type="protein sequence ID" value="AKU47214.1"/>
    <property type="molecule type" value="Genomic_RNA"/>
</dbReference>
<evidence type="ECO:0000256" key="1">
    <source>
        <dbReference type="SAM" id="Phobius"/>
    </source>
</evidence>
<feature type="non-terminal residue" evidence="2">
    <location>
        <position position="1"/>
    </location>
</feature>
<proteinExistence type="predicted"/>
<gene>
    <name evidence="2" type="primary">RdRp</name>
</gene>
<feature type="non-terminal residue" evidence="2">
    <location>
        <position position="108"/>
    </location>
</feature>
<protein>
    <submittedName>
        <fullName evidence="2">RNA-dependent RNA polymerase</fullName>
    </submittedName>
</protein>
<accession>A0A0K1LWW1</accession>
<keyword evidence="1" id="KW-1133">Transmembrane helix</keyword>
<keyword evidence="2" id="KW-0548">Nucleotidyltransferase</keyword>
<evidence type="ECO:0000313" key="2">
    <source>
        <dbReference type="EMBL" id="AKU47214.1"/>
    </source>
</evidence>